<sequence length="224" mass="25077">MNFLPVYLKRGEYNLIMVNWGKLAALPWYVTAVRNTRTVGPQVARLVNWLDRLGAVSLANLHVIGFSLGAEIAGFMGKALAPRKVGRITGLDAAYPLYMNSGREGHLTASDAMFVDVIHTDGGNFGFPNPIGHVDFYPNGGKPLQPGCNLQSVIRNSFSRLINQYSTILLKSKLLKKYLQVYFIIFFLFYPTSRLWTQSSLDALRRIREKSLRISSQPVPKMAP</sequence>
<evidence type="ECO:0000256" key="6">
    <source>
        <dbReference type="ARBA" id="ARBA00022801"/>
    </source>
</evidence>
<evidence type="ECO:0000256" key="3">
    <source>
        <dbReference type="ARBA" id="ARBA00010701"/>
    </source>
</evidence>
<dbReference type="STRING" id="597456.A0A0L7RCR6"/>
<comment type="catalytic activity">
    <reaction evidence="1">
        <text>a 1,2-diacyl-sn-glycero-3-phosphocholine + H2O = a 2-acyl-sn-glycero-3-phosphocholine + a fatty acid + H(+)</text>
        <dbReference type="Rhea" id="RHEA:18689"/>
        <dbReference type="ChEBI" id="CHEBI:15377"/>
        <dbReference type="ChEBI" id="CHEBI:15378"/>
        <dbReference type="ChEBI" id="CHEBI:28868"/>
        <dbReference type="ChEBI" id="CHEBI:57643"/>
        <dbReference type="ChEBI" id="CHEBI:57875"/>
        <dbReference type="EC" id="3.1.1.32"/>
    </reaction>
</comment>
<feature type="domain" description="Lipase" evidence="10">
    <location>
        <begin position="9"/>
        <end position="153"/>
    </location>
</feature>
<keyword evidence="5" id="KW-0964">Secreted</keyword>
<dbReference type="Gene3D" id="3.40.50.1820">
    <property type="entry name" value="alpha/beta hydrolase"/>
    <property type="match status" value="1"/>
</dbReference>
<feature type="transmembrane region" description="Helical" evidence="9">
    <location>
        <begin position="178"/>
        <end position="196"/>
    </location>
</feature>
<evidence type="ECO:0000313" key="12">
    <source>
        <dbReference type="Proteomes" id="UP000053825"/>
    </source>
</evidence>
<evidence type="ECO:0000256" key="5">
    <source>
        <dbReference type="ARBA" id="ARBA00022525"/>
    </source>
</evidence>
<keyword evidence="12" id="KW-1185">Reference proteome</keyword>
<dbReference type="AlphaFoldDB" id="A0A0L7RCR6"/>
<dbReference type="EMBL" id="KQ414615">
    <property type="protein sequence ID" value="KOC68546.1"/>
    <property type="molecule type" value="Genomic_DNA"/>
</dbReference>
<dbReference type="InterPro" id="IPR029058">
    <property type="entry name" value="AB_hydrolase_fold"/>
</dbReference>
<evidence type="ECO:0000256" key="7">
    <source>
        <dbReference type="ARBA" id="ARBA00023157"/>
    </source>
</evidence>
<dbReference type="GO" id="GO:0008970">
    <property type="term" value="F:phospholipase A1 activity"/>
    <property type="evidence" value="ECO:0007669"/>
    <property type="project" value="UniProtKB-EC"/>
</dbReference>
<dbReference type="GO" id="GO:0017171">
    <property type="term" value="F:serine hydrolase activity"/>
    <property type="evidence" value="ECO:0007669"/>
    <property type="project" value="TreeGrafter"/>
</dbReference>
<protein>
    <recommendedName>
        <fullName evidence="4">phospholipase A1</fullName>
        <ecNumber evidence="4">3.1.1.32</ecNumber>
    </recommendedName>
</protein>
<keyword evidence="6" id="KW-0378">Hydrolase</keyword>
<dbReference type="GO" id="GO:0016042">
    <property type="term" value="P:lipid catabolic process"/>
    <property type="evidence" value="ECO:0007669"/>
    <property type="project" value="TreeGrafter"/>
</dbReference>
<accession>A0A0L7RCR6</accession>
<name>A0A0L7RCR6_9HYME</name>
<keyword evidence="7" id="KW-1015">Disulfide bond</keyword>
<dbReference type="PRINTS" id="PR00821">
    <property type="entry name" value="TAGLIPASE"/>
</dbReference>
<reference evidence="11 12" key="1">
    <citation type="submission" date="2015-07" db="EMBL/GenBank/DDBJ databases">
        <title>The genome of Habropoda laboriosa.</title>
        <authorList>
            <person name="Pan H."/>
            <person name="Kapheim K."/>
        </authorList>
    </citation>
    <scope>NUCLEOTIDE SEQUENCE [LARGE SCALE GENOMIC DNA]</scope>
    <source>
        <strain evidence="11">0110345459</strain>
    </source>
</reference>
<evidence type="ECO:0000256" key="8">
    <source>
        <dbReference type="RuleBase" id="RU004262"/>
    </source>
</evidence>
<comment type="subcellular location">
    <subcellularLocation>
        <location evidence="2">Secreted</location>
    </subcellularLocation>
</comment>
<evidence type="ECO:0000256" key="1">
    <source>
        <dbReference type="ARBA" id="ARBA00000111"/>
    </source>
</evidence>
<dbReference type="EC" id="3.1.1.32" evidence="4"/>
<evidence type="ECO:0000256" key="9">
    <source>
        <dbReference type="SAM" id="Phobius"/>
    </source>
</evidence>
<comment type="similarity">
    <text evidence="3 8">Belongs to the AB hydrolase superfamily. Lipase family.</text>
</comment>
<dbReference type="InterPro" id="IPR013818">
    <property type="entry name" value="Lipase"/>
</dbReference>
<dbReference type="PANTHER" id="PTHR11610:SF169">
    <property type="entry name" value="GH15759P-RELATED"/>
    <property type="match status" value="1"/>
</dbReference>
<dbReference type="SUPFAM" id="SSF53474">
    <property type="entry name" value="alpha/beta-Hydrolases"/>
    <property type="match status" value="1"/>
</dbReference>
<dbReference type="PANTHER" id="PTHR11610">
    <property type="entry name" value="LIPASE"/>
    <property type="match status" value="1"/>
</dbReference>
<gene>
    <name evidence="11" type="ORF">WH47_06337</name>
</gene>
<dbReference type="OrthoDB" id="199913at2759"/>
<evidence type="ECO:0000259" key="10">
    <source>
        <dbReference type="Pfam" id="PF00151"/>
    </source>
</evidence>
<evidence type="ECO:0000256" key="4">
    <source>
        <dbReference type="ARBA" id="ARBA00013179"/>
    </source>
</evidence>
<dbReference type="InterPro" id="IPR000734">
    <property type="entry name" value="TAG_lipase"/>
</dbReference>
<evidence type="ECO:0000313" key="11">
    <source>
        <dbReference type="EMBL" id="KOC68546.1"/>
    </source>
</evidence>
<proteinExistence type="inferred from homology"/>
<dbReference type="GO" id="GO:0005615">
    <property type="term" value="C:extracellular space"/>
    <property type="evidence" value="ECO:0007669"/>
    <property type="project" value="TreeGrafter"/>
</dbReference>
<organism evidence="11 12">
    <name type="scientific">Habropoda laboriosa</name>
    <dbReference type="NCBI Taxonomy" id="597456"/>
    <lineage>
        <taxon>Eukaryota</taxon>
        <taxon>Metazoa</taxon>
        <taxon>Ecdysozoa</taxon>
        <taxon>Arthropoda</taxon>
        <taxon>Hexapoda</taxon>
        <taxon>Insecta</taxon>
        <taxon>Pterygota</taxon>
        <taxon>Neoptera</taxon>
        <taxon>Endopterygota</taxon>
        <taxon>Hymenoptera</taxon>
        <taxon>Apocrita</taxon>
        <taxon>Aculeata</taxon>
        <taxon>Apoidea</taxon>
        <taxon>Anthophila</taxon>
        <taxon>Apidae</taxon>
        <taxon>Habropoda</taxon>
    </lineage>
</organism>
<keyword evidence="9" id="KW-1133">Transmembrane helix</keyword>
<keyword evidence="9" id="KW-0472">Membrane</keyword>
<evidence type="ECO:0000256" key="2">
    <source>
        <dbReference type="ARBA" id="ARBA00004613"/>
    </source>
</evidence>
<dbReference type="Pfam" id="PF00151">
    <property type="entry name" value="Lipase"/>
    <property type="match status" value="1"/>
</dbReference>
<dbReference type="Proteomes" id="UP000053825">
    <property type="component" value="Unassembled WGS sequence"/>
</dbReference>
<keyword evidence="9" id="KW-0812">Transmembrane</keyword>